<dbReference type="EMBL" id="SDMP01000011">
    <property type="protein sequence ID" value="RYR27989.1"/>
    <property type="molecule type" value="Genomic_DNA"/>
</dbReference>
<evidence type="ECO:0000313" key="1">
    <source>
        <dbReference type="EMBL" id="RYR27989.1"/>
    </source>
</evidence>
<evidence type="ECO:0000313" key="2">
    <source>
        <dbReference type="Proteomes" id="UP000289738"/>
    </source>
</evidence>
<reference evidence="1 2" key="1">
    <citation type="submission" date="2019-01" db="EMBL/GenBank/DDBJ databases">
        <title>Sequencing of cultivated peanut Arachis hypogaea provides insights into genome evolution and oil improvement.</title>
        <authorList>
            <person name="Chen X."/>
        </authorList>
    </citation>
    <scope>NUCLEOTIDE SEQUENCE [LARGE SCALE GENOMIC DNA]</scope>
    <source>
        <strain evidence="2">cv. Fuhuasheng</strain>
        <tissue evidence="1">Leaves</tissue>
    </source>
</reference>
<comment type="caution">
    <text evidence="1">The sequence shown here is derived from an EMBL/GenBank/DDBJ whole genome shotgun (WGS) entry which is preliminary data.</text>
</comment>
<name>A0A445ANJ3_ARAHY</name>
<sequence length="171" mass="19809">MARRRRNRIEALQDDNGNWITESAELEMMVTSFYAKLYLDDTPDSPFVLNQRFPGLSNDDINLIGGHVSEWEIKDAIFTMGIFKAPSKDGIHADDRKLREWLLDEVVQRVLAMAPPSPWKNEDQIAWALSSDGAFNLKSAYQFLHTNQNHSDQIFKLAWNWKGPKRVRTFL</sequence>
<keyword evidence="2" id="KW-1185">Reference proteome</keyword>
<dbReference type="Proteomes" id="UP000289738">
    <property type="component" value="Chromosome B01"/>
</dbReference>
<accession>A0A445ANJ3</accession>
<proteinExistence type="predicted"/>
<protein>
    <submittedName>
        <fullName evidence="1">Uncharacterized protein</fullName>
    </submittedName>
</protein>
<gene>
    <name evidence="1" type="ORF">Ahy_B01g052070</name>
</gene>
<dbReference type="AlphaFoldDB" id="A0A445ANJ3"/>
<organism evidence="1 2">
    <name type="scientific">Arachis hypogaea</name>
    <name type="common">Peanut</name>
    <dbReference type="NCBI Taxonomy" id="3818"/>
    <lineage>
        <taxon>Eukaryota</taxon>
        <taxon>Viridiplantae</taxon>
        <taxon>Streptophyta</taxon>
        <taxon>Embryophyta</taxon>
        <taxon>Tracheophyta</taxon>
        <taxon>Spermatophyta</taxon>
        <taxon>Magnoliopsida</taxon>
        <taxon>eudicotyledons</taxon>
        <taxon>Gunneridae</taxon>
        <taxon>Pentapetalae</taxon>
        <taxon>rosids</taxon>
        <taxon>fabids</taxon>
        <taxon>Fabales</taxon>
        <taxon>Fabaceae</taxon>
        <taxon>Papilionoideae</taxon>
        <taxon>50 kb inversion clade</taxon>
        <taxon>dalbergioids sensu lato</taxon>
        <taxon>Dalbergieae</taxon>
        <taxon>Pterocarpus clade</taxon>
        <taxon>Arachis</taxon>
    </lineage>
</organism>